<dbReference type="AlphaFoldDB" id="A0A1Q8YBQ8"/>
<dbReference type="EMBL" id="MSYM01000017">
    <property type="protein sequence ID" value="OLP05339.1"/>
    <property type="molecule type" value="Genomic_DNA"/>
</dbReference>
<protein>
    <submittedName>
        <fullName evidence="1">Uncharacterized protein</fullName>
    </submittedName>
</protein>
<dbReference type="STRING" id="81479.RA876_11225"/>
<reference evidence="1 2" key="1">
    <citation type="submission" date="2017-01" db="EMBL/GenBank/DDBJ databases">
        <title>Genome sequence of Rhodoferax antarcticus ANT.BR, a psychrophilic purple nonsulfur bacterium from an Antarctic microbial mat.</title>
        <authorList>
            <person name="Baker J."/>
            <person name="Riester C."/>
            <person name="Skinner B."/>
            <person name="Newell A."/>
            <person name="Swingley W."/>
            <person name="Madigan M."/>
            <person name="Jung D."/>
            <person name="Asao M."/>
            <person name="Chen M."/>
            <person name="Loughlin P."/>
            <person name="Pan H."/>
            <person name="Lin S."/>
            <person name="Li N."/>
            <person name="Shaw J."/>
            <person name="Prado M."/>
            <person name="Sherman C."/>
            <person name="Li X."/>
            <person name="Tang J."/>
            <person name="Blankenship R."/>
            <person name="Zhao T."/>
            <person name="Touchman J."/>
            <person name="Sattley M."/>
        </authorList>
    </citation>
    <scope>NUCLEOTIDE SEQUENCE [LARGE SCALE GENOMIC DNA]</scope>
    <source>
        <strain evidence="1 2">ANT.BR</strain>
    </source>
</reference>
<keyword evidence="2" id="KW-1185">Reference proteome</keyword>
<dbReference type="Proteomes" id="UP000185911">
    <property type="component" value="Unassembled WGS sequence"/>
</dbReference>
<organism evidence="1 2">
    <name type="scientific">Rhodoferax antarcticus ANT.BR</name>
    <dbReference type="NCBI Taxonomy" id="1111071"/>
    <lineage>
        <taxon>Bacteria</taxon>
        <taxon>Pseudomonadati</taxon>
        <taxon>Pseudomonadota</taxon>
        <taxon>Betaproteobacteria</taxon>
        <taxon>Burkholderiales</taxon>
        <taxon>Comamonadaceae</taxon>
        <taxon>Rhodoferax</taxon>
    </lineage>
</organism>
<comment type="caution">
    <text evidence="1">The sequence shown here is derived from an EMBL/GenBank/DDBJ whole genome shotgun (WGS) entry which is preliminary data.</text>
</comment>
<sequence length="104" mass="11818">MEDSAKVNPIETDAARSMLDQLLEDSRLYSKGADYKNLLDFVVRLSNFAPFNALLLQIQKPGLNHAASARDWRETFKRTIKADARPLLILWPFGPLALLRLCMT</sequence>
<name>A0A1Q8YBQ8_9BURK</name>
<proteinExistence type="predicted"/>
<evidence type="ECO:0000313" key="1">
    <source>
        <dbReference type="EMBL" id="OLP05339.1"/>
    </source>
</evidence>
<accession>A0A1Q8YBQ8</accession>
<evidence type="ECO:0000313" key="2">
    <source>
        <dbReference type="Proteomes" id="UP000185911"/>
    </source>
</evidence>
<gene>
    <name evidence="1" type="ORF">BLL52_3464</name>
</gene>